<accession>A0A2J6QVT6</accession>
<gene>
    <name evidence="1" type="ORF">L207DRAFT_520202</name>
</gene>
<sequence length="167" mass="19161">MTDSRRGQSSGFRLYLALYIRDGLSLGFQGPARYHWAFLAIPGNNSSNPDIATRFHARDYYINPDETHWIYEEIHVSALGTPKLLSKTYIGDVSDEDRFLEAVRDAPVKQDKGWNCVNWIESAMEMIWEDGVLENGKRDGWEELKLKALLEADADAVRREERARALL</sequence>
<dbReference type="EMBL" id="KZ613967">
    <property type="protein sequence ID" value="PMD30372.1"/>
    <property type="molecule type" value="Genomic_DNA"/>
</dbReference>
<name>A0A2J6QVT6_HYAVF</name>
<proteinExistence type="predicted"/>
<evidence type="ECO:0000313" key="1">
    <source>
        <dbReference type="EMBL" id="PMD30372.1"/>
    </source>
</evidence>
<organism evidence="1 2">
    <name type="scientific">Hyaloscypha variabilis (strain UAMH 11265 / GT02V1 / F)</name>
    <name type="common">Meliniomyces variabilis</name>
    <dbReference type="NCBI Taxonomy" id="1149755"/>
    <lineage>
        <taxon>Eukaryota</taxon>
        <taxon>Fungi</taxon>
        <taxon>Dikarya</taxon>
        <taxon>Ascomycota</taxon>
        <taxon>Pezizomycotina</taxon>
        <taxon>Leotiomycetes</taxon>
        <taxon>Helotiales</taxon>
        <taxon>Hyaloscyphaceae</taxon>
        <taxon>Hyaloscypha</taxon>
        <taxon>Hyaloscypha variabilis</taxon>
    </lineage>
</organism>
<keyword evidence="2" id="KW-1185">Reference proteome</keyword>
<dbReference type="OrthoDB" id="2679825at2759"/>
<dbReference type="Proteomes" id="UP000235786">
    <property type="component" value="Unassembled WGS sequence"/>
</dbReference>
<reference evidence="1 2" key="1">
    <citation type="submission" date="2016-04" db="EMBL/GenBank/DDBJ databases">
        <title>A degradative enzymes factory behind the ericoid mycorrhizal symbiosis.</title>
        <authorList>
            <consortium name="DOE Joint Genome Institute"/>
            <person name="Martino E."/>
            <person name="Morin E."/>
            <person name="Grelet G."/>
            <person name="Kuo A."/>
            <person name="Kohler A."/>
            <person name="Daghino S."/>
            <person name="Barry K."/>
            <person name="Choi C."/>
            <person name="Cichocki N."/>
            <person name="Clum A."/>
            <person name="Copeland A."/>
            <person name="Hainaut M."/>
            <person name="Haridas S."/>
            <person name="Labutti K."/>
            <person name="Lindquist E."/>
            <person name="Lipzen A."/>
            <person name="Khouja H.-R."/>
            <person name="Murat C."/>
            <person name="Ohm R."/>
            <person name="Olson A."/>
            <person name="Spatafora J."/>
            <person name="Veneault-Fourrey C."/>
            <person name="Henrissat B."/>
            <person name="Grigoriev I."/>
            <person name="Martin F."/>
            <person name="Perotto S."/>
        </authorList>
    </citation>
    <scope>NUCLEOTIDE SEQUENCE [LARGE SCALE GENOMIC DNA]</scope>
    <source>
        <strain evidence="1 2">F</strain>
    </source>
</reference>
<dbReference type="InterPro" id="IPR054208">
    <property type="entry name" value="DUF6914"/>
</dbReference>
<evidence type="ECO:0000313" key="2">
    <source>
        <dbReference type="Proteomes" id="UP000235786"/>
    </source>
</evidence>
<protein>
    <submittedName>
        <fullName evidence="1">Uncharacterized protein</fullName>
    </submittedName>
</protein>
<dbReference type="Pfam" id="PF21858">
    <property type="entry name" value="DUF6914"/>
    <property type="match status" value="1"/>
</dbReference>
<dbReference type="AlphaFoldDB" id="A0A2J6QVT6"/>